<reference evidence="3" key="1">
    <citation type="journal article" date="2020" name="bioRxiv">
        <title>A rank-normalized archaeal taxonomy based on genome phylogeny resolves widespread incomplete and uneven classifications.</title>
        <authorList>
            <person name="Rinke C."/>
            <person name="Chuvochina M."/>
            <person name="Mussig A.J."/>
            <person name="Chaumeil P.-A."/>
            <person name="Waite D.W."/>
            <person name="Whitman W.B."/>
            <person name="Parks D.H."/>
            <person name="Hugenholtz P."/>
        </authorList>
    </citation>
    <scope>NUCLEOTIDE SEQUENCE [LARGE SCALE GENOMIC DNA]</scope>
</reference>
<proteinExistence type="predicted"/>
<feature type="transmembrane region" description="Helical" evidence="1">
    <location>
        <begin position="41"/>
        <end position="69"/>
    </location>
</feature>
<keyword evidence="1" id="KW-0812">Transmembrane</keyword>
<dbReference type="Proteomes" id="UP000577419">
    <property type="component" value="Unassembled WGS sequence"/>
</dbReference>
<feature type="transmembrane region" description="Helical" evidence="1">
    <location>
        <begin position="7"/>
        <end position="29"/>
    </location>
</feature>
<name>A0A7J4IYP7_9ARCH</name>
<gene>
    <name evidence="2" type="ORF">HA237_06095</name>
</gene>
<dbReference type="AlphaFoldDB" id="A0A7J4IYP7"/>
<feature type="transmembrane region" description="Helical" evidence="1">
    <location>
        <begin position="109"/>
        <end position="127"/>
    </location>
</feature>
<dbReference type="EMBL" id="DUFG01000030">
    <property type="protein sequence ID" value="HIH08907.1"/>
    <property type="molecule type" value="Genomic_DNA"/>
</dbReference>
<feature type="non-terminal residue" evidence="2">
    <location>
        <position position="1"/>
    </location>
</feature>
<evidence type="ECO:0000256" key="1">
    <source>
        <dbReference type="SAM" id="Phobius"/>
    </source>
</evidence>
<evidence type="ECO:0000313" key="2">
    <source>
        <dbReference type="EMBL" id="HIH08907.1"/>
    </source>
</evidence>
<comment type="caution">
    <text evidence="2">The sequence shown here is derived from an EMBL/GenBank/DDBJ whole genome shotgun (WGS) entry which is preliminary data.</text>
</comment>
<keyword evidence="1" id="KW-1133">Transmembrane helix</keyword>
<sequence>TKSVASAAVDFIAVALLYFVSSVFLKIVFFISSPEKLPEVLLLMVLFFGFVLAEVLALLAAALLVFAFSRLFRAKGSLQQLLAVQLRVLSAINLFVLVVFIPFADFAKIIFLFLAVIFLPFFSLRVLDGLFSLTAIKSVVLMLFYLVVFLSVIFALMTAFSSVFDSSLAGVFGQNFSQLFSGTFF</sequence>
<evidence type="ECO:0000313" key="3">
    <source>
        <dbReference type="Proteomes" id="UP000577419"/>
    </source>
</evidence>
<accession>A0A7J4IYP7</accession>
<keyword evidence="1" id="KW-0472">Membrane</keyword>
<feature type="transmembrane region" description="Helical" evidence="1">
    <location>
        <begin position="139"/>
        <end position="160"/>
    </location>
</feature>
<protein>
    <recommendedName>
        <fullName evidence="4">Yip1 domain-containing protein</fullName>
    </recommendedName>
</protein>
<feature type="transmembrane region" description="Helical" evidence="1">
    <location>
        <begin position="81"/>
        <end position="103"/>
    </location>
</feature>
<evidence type="ECO:0008006" key="4">
    <source>
        <dbReference type="Google" id="ProtNLM"/>
    </source>
</evidence>
<organism evidence="2 3">
    <name type="scientific">Candidatus Iainarchaeum sp</name>
    <dbReference type="NCBI Taxonomy" id="3101447"/>
    <lineage>
        <taxon>Archaea</taxon>
        <taxon>Candidatus Iainarchaeota</taxon>
        <taxon>Candidatus Iainarchaeia</taxon>
        <taxon>Candidatus Iainarchaeales</taxon>
        <taxon>Candidatus Iainarchaeaceae</taxon>
        <taxon>Candidatus Iainarchaeum</taxon>
    </lineage>
</organism>